<reference evidence="2" key="1">
    <citation type="submission" date="2016-11" db="UniProtKB">
        <authorList>
            <consortium name="WormBaseParasite"/>
        </authorList>
    </citation>
    <scope>IDENTIFICATION</scope>
</reference>
<dbReference type="Proteomes" id="UP000095283">
    <property type="component" value="Unplaced"/>
</dbReference>
<evidence type="ECO:0000313" key="2">
    <source>
        <dbReference type="WBParaSite" id="Hba_09106"/>
    </source>
</evidence>
<organism evidence="1 2">
    <name type="scientific">Heterorhabditis bacteriophora</name>
    <name type="common">Entomopathogenic nematode worm</name>
    <dbReference type="NCBI Taxonomy" id="37862"/>
    <lineage>
        <taxon>Eukaryota</taxon>
        <taxon>Metazoa</taxon>
        <taxon>Ecdysozoa</taxon>
        <taxon>Nematoda</taxon>
        <taxon>Chromadorea</taxon>
        <taxon>Rhabditida</taxon>
        <taxon>Rhabditina</taxon>
        <taxon>Rhabditomorpha</taxon>
        <taxon>Strongyloidea</taxon>
        <taxon>Heterorhabditidae</taxon>
        <taxon>Heterorhabditis</taxon>
    </lineage>
</organism>
<evidence type="ECO:0000313" key="1">
    <source>
        <dbReference type="Proteomes" id="UP000095283"/>
    </source>
</evidence>
<sequence length="20" mass="2457">MLKDLSLYLFPILFLKKNFL</sequence>
<keyword evidence="1" id="KW-1185">Reference proteome</keyword>
<proteinExistence type="predicted"/>
<accession>A0A1I7WVB6</accession>
<dbReference type="AlphaFoldDB" id="A0A1I7WVB6"/>
<dbReference type="WBParaSite" id="Hba_09106">
    <property type="protein sequence ID" value="Hba_09106"/>
    <property type="gene ID" value="Hba_09106"/>
</dbReference>
<name>A0A1I7WVB6_HETBA</name>
<protein>
    <submittedName>
        <fullName evidence="2">Uncharacterized protein</fullName>
    </submittedName>
</protein>